<organism evidence="6 7">
    <name type="scientific">Aeromicrobium ginsengisoli</name>
    <dbReference type="NCBI Taxonomy" id="363867"/>
    <lineage>
        <taxon>Bacteria</taxon>
        <taxon>Bacillati</taxon>
        <taxon>Actinomycetota</taxon>
        <taxon>Actinomycetes</taxon>
        <taxon>Propionibacteriales</taxon>
        <taxon>Nocardioidaceae</taxon>
        <taxon>Aeromicrobium</taxon>
    </lineage>
</organism>
<protein>
    <submittedName>
        <fullName evidence="6">Acetate--CoA ligase family protein</fullName>
    </submittedName>
</protein>
<comment type="caution">
    <text evidence="6">The sequence shown here is derived from an EMBL/GenBank/DDBJ whole genome shotgun (WGS) entry which is preliminary data.</text>
</comment>
<dbReference type="SMART" id="SM00881">
    <property type="entry name" value="CoA_binding"/>
    <property type="match status" value="1"/>
</dbReference>
<dbReference type="InterPro" id="IPR036291">
    <property type="entry name" value="NAD(P)-bd_dom_sf"/>
</dbReference>
<feature type="domain" description="ATP-grasp" evidence="5">
    <location>
        <begin position="497"/>
        <end position="533"/>
    </location>
</feature>
<dbReference type="RefSeq" id="WP_149690644.1">
    <property type="nucleotide sequence ID" value="NZ_SDPQ02000003.1"/>
</dbReference>
<evidence type="ECO:0000313" key="7">
    <source>
        <dbReference type="Proteomes" id="UP000380867"/>
    </source>
</evidence>
<evidence type="ECO:0000256" key="1">
    <source>
        <dbReference type="ARBA" id="ARBA00022598"/>
    </source>
</evidence>
<dbReference type="InterPro" id="IPR051538">
    <property type="entry name" value="Acyl-CoA_Synth/Transferase"/>
</dbReference>
<dbReference type="SUPFAM" id="SSF52210">
    <property type="entry name" value="Succinyl-CoA synthetase domains"/>
    <property type="match status" value="2"/>
</dbReference>
<dbReference type="Gene3D" id="3.30.1490.20">
    <property type="entry name" value="ATP-grasp fold, A domain"/>
    <property type="match status" value="1"/>
</dbReference>
<dbReference type="Pfam" id="PF13549">
    <property type="entry name" value="ATP-grasp_5"/>
    <property type="match status" value="1"/>
</dbReference>
<dbReference type="Gene3D" id="3.40.50.261">
    <property type="entry name" value="Succinyl-CoA synthetase domains"/>
    <property type="match status" value="2"/>
</dbReference>
<dbReference type="Gene3D" id="3.40.50.720">
    <property type="entry name" value="NAD(P)-binding Rossmann-like Domain"/>
    <property type="match status" value="1"/>
</dbReference>
<dbReference type="GO" id="GO:0046872">
    <property type="term" value="F:metal ion binding"/>
    <property type="evidence" value="ECO:0007669"/>
    <property type="project" value="InterPro"/>
</dbReference>
<proteinExistence type="predicted"/>
<dbReference type="Gene3D" id="3.30.470.20">
    <property type="entry name" value="ATP-grasp fold, B domain"/>
    <property type="match status" value="1"/>
</dbReference>
<dbReference type="OrthoDB" id="190266at2"/>
<accession>A0A5M4FCK9</accession>
<evidence type="ECO:0000256" key="2">
    <source>
        <dbReference type="ARBA" id="ARBA00022741"/>
    </source>
</evidence>
<dbReference type="SUPFAM" id="SSF56059">
    <property type="entry name" value="Glutathione synthetase ATP-binding domain-like"/>
    <property type="match status" value="1"/>
</dbReference>
<dbReference type="GO" id="GO:0016874">
    <property type="term" value="F:ligase activity"/>
    <property type="evidence" value="ECO:0007669"/>
    <property type="project" value="UniProtKB-KW"/>
</dbReference>
<keyword evidence="2 4" id="KW-0547">Nucleotide-binding</keyword>
<evidence type="ECO:0000313" key="6">
    <source>
        <dbReference type="EMBL" id="KAA1395997.1"/>
    </source>
</evidence>
<dbReference type="Pfam" id="PF13380">
    <property type="entry name" value="CoA_binding_2"/>
    <property type="match status" value="1"/>
</dbReference>
<evidence type="ECO:0000259" key="5">
    <source>
        <dbReference type="PROSITE" id="PS50975"/>
    </source>
</evidence>
<evidence type="ECO:0000256" key="4">
    <source>
        <dbReference type="PROSITE-ProRule" id="PRU00409"/>
    </source>
</evidence>
<dbReference type="SUPFAM" id="SSF51735">
    <property type="entry name" value="NAD(P)-binding Rossmann-fold domains"/>
    <property type="match status" value="1"/>
</dbReference>
<dbReference type="PANTHER" id="PTHR43334:SF1">
    <property type="entry name" value="3-HYDROXYPROPIONATE--COA LIGASE [ADP-FORMING]"/>
    <property type="match status" value="1"/>
</dbReference>
<dbReference type="Proteomes" id="UP000380867">
    <property type="component" value="Unassembled WGS sequence"/>
</dbReference>
<dbReference type="InterPro" id="IPR013815">
    <property type="entry name" value="ATP_grasp_subdomain_1"/>
</dbReference>
<dbReference type="PROSITE" id="PS50975">
    <property type="entry name" value="ATP_GRASP"/>
    <property type="match status" value="1"/>
</dbReference>
<keyword evidence="3 4" id="KW-0067">ATP-binding</keyword>
<dbReference type="InterPro" id="IPR011761">
    <property type="entry name" value="ATP-grasp"/>
</dbReference>
<reference evidence="6" key="1">
    <citation type="submission" date="2019-09" db="EMBL/GenBank/DDBJ databases">
        <authorList>
            <person name="Li J."/>
        </authorList>
    </citation>
    <scope>NUCLEOTIDE SEQUENCE [LARGE SCALE GENOMIC DNA]</scope>
    <source>
        <strain evidence="6">JCM 14732</strain>
    </source>
</reference>
<keyword evidence="7" id="KW-1185">Reference proteome</keyword>
<dbReference type="InterPro" id="IPR032875">
    <property type="entry name" value="Succ_CoA_lig_flav_dom"/>
</dbReference>
<dbReference type="InterPro" id="IPR003781">
    <property type="entry name" value="CoA-bd"/>
</dbReference>
<keyword evidence="1 6" id="KW-0436">Ligase</keyword>
<sequence>MDGTLSTADGPERSLLAPRNVVIVGASERSAWSAGSFANFERLGFEGKVHLVNRNGGVVHGQAAHQSCADIGEPVDLALLLVGAEAVPDALRDIAAAGIRSAVVLAAGLGESGETGQARQEEIVQLARELGVTCVGPNCLGFLNLVDKVPAWSGRMAELTVGGMAVVSQSGATAHTIAAFASQQDIGVSHVVSTGNESMVDTTAMAAILVEDERVRSIAMFMESIRDAAAFRALAHRAAELEKPIVVLKIGSSALAAEIAQSHTGAMVGDDNLADAAFRQLGVIRVSSLEQLVITAGLLSRTGRLNAGGLGVVSMSGGACDLVADRAEACGVSLPVLAEATTDRLAGFLAAFGTSRNPPDVTGAASARPELFRDAVTALADDPAIGVVAAIHVHPTEERGAVMKERLRIHAPAFTHPDVPVILLDQTIATMDPATVRHLDELGIPLAMTGLDHVVDAVGHAMRWSAWLGEARLPPDRVVTALDLAGADRIWNEAESLALLAEHGVPVVPHAHVSTADEAADAASRLGFPVAVKVVSRDIVHKSDVGGVVLGRESAADVRRAFTDVQAAVDCVQGATSEGALISPMRAGGVELIVGVVRDDLWGLALAVGFGGVLVHVIEDSVVRVLPVTQADVHDMLAELRGSVLLDGVRGSKPVDRDALVEAILQLAQLAERLGDSLESIEVNPLRASGSTIEALDASIIWSS</sequence>
<dbReference type="PANTHER" id="PTHR43334">
    <property type="entry name" value="ACETATE--COA LIGASE [ADP-FORMING]"/>
    <property type="match status" value="1"/>
</dbReference>
<dbReference type="EMBL" id="SDPQ02000003">
    <property type="protein sequence ID" value="KAA1395997.1"/>
    <property type="molecule type" value="Genomic_DNA"/>
</dbReference>
<gene>
    <name evidence="6" type="ORF">ESP70_017885</name>
</gene>
<dbReference type="InterPro" id="IPR016102">
    <property type="entry name" value="Succinyl-CoA_synth-like"/>
</dbReference>
<dbReference type="GO" id="GO:0005524">
    <property type="term" value="F:ATP binding"/>
    <property type="evidence" value="ECO:0007669"/>
    <property type="project" value="UniProtKB-UniRule"/>
</dbReference>
<dbReference type="AlphaFoldDB" id="A0A5M4FCK9"/>
<evidence type="ECO:0000256" key="3">
    <source>
        <dbReference type="ARBA" id="ARBA00022840"/>
    </source>
</evidence>
<name>A0A5M4FCK9_9ACTN</name>
<dbReference type="Pfam" id="PF13607">
    <property type="entry name" value="Succ_CoA_lig"/>
    <property type="match status" value="1"/>
</dbReference>